<accession>A0ABU9K2N0</accession>
<organism evidence="1 2">
    <name type="scientific">Caldifermentibacillus hisashii</name>
    <dbReference type="NCBI Taxonomy" id="996558"/>
    <lineage>
        <taxon>Bacteria</taxon>
        <taxon>Bacillati</taxon>
        <taxon>Bacillota</taxon>
        <taxon>Bacilli</taxon>
        <taxon>Bacillales</taxon>
        <taxon>Bacillaceae</taxon>
        <taxon>Caldifermentibacillus</taxon>
    </lineage>
</organism>
<evidence type="ECO:0000313" key="1">
    <source>
        <dbReference type="EMBL" id="MEL3959397.1"/>
    </source>
</evidence>
<gene>
    <name evidence="1" type="ORF">NST17_19790</name>
</gene>
<keyword evidence="2" id="KW-1185">Reference proteome</keyword>
<sequence>MSDNILKNGNDKENLKGYCLRLSKKNNSILYLLEDYLGKKMLEDQKLSEIRDVILTVSAEILKIANHEVGDDDNEGL</sequence>
<protein>
    <submittedName>
        <fullName evidence="1">Uncharacterized protein</fullName>
    </submittedName>
</protein>
<proteinExistence type="predicted"/>
<comment type="caution">
    <text evidence="1">The sequence shown here is derived from an EMBL/GenBank/DDBJ whole genome shotgun (WGS) entry which is preliminary data.</text>
</comment>
<name>A0ABU9K2N0_9BACI</name>
<evidence type="ECO:0000313" key="2">
    <source>
        <dbReference type="Proteomes" id="UP001459714"/>
    </source>
</evidence>
<dbReference type="RefSeq" id="WP_342021035.1">
    <property type="nucleotide sequence ID" value="NZ_JBBYAK010000002.1"/>
</dbReference>
<dbReference type="EMBL" id="JBBYAK010000002">
    <property type="protein sequence ID" value="MEL3959397.1"/>
    <property type="molecule type" value="Genomic_DNA"/>
</dbReference>
<dbReference type="Proteomes" id="UP001459714">
    <property type="component" value="Unassembled WGS sequence"/>
</dbReference>
<reference evidence="1 2" key="1">
    <citation type="submission" date="2024-03" db="EMBL/GenBank/DDBJ databases">
        <title>Bacilli Hybrid Assemblies.</title>
        <authorList>
            <person name="Kovac J."/>
        </authorList>
    </citation>
    <scope>NUCLEOTIDE SEQUENCE [LARGE SCALE GENOMIC DNA]</scope>
    <source>
        <strain evidence="1 2">FSL M8-0022</strain>
    </source>
</reference>